<evidence type="ECO:0008006" key="5">
    <source>
        <dbReference type="Google" id="ProtNLM"/>
    </source>
</evidence>
<dbReference type="PANTHER" id="PTHR34883">
    <property type="entry name" value="SERINE-RICH PROTEIN, PUTATIVE-RELATED-RELATED"/>
    <property type="match status" value="1"/>
</dbReference>
<protein>
    <recommendedName>
        <fullName evidence="5">Extracellular serine-rich protein</fullName>
    </recommendedName>
</protein>
<feature type="region of interest" description="Disordered" evidence="1">
    <location>
        <begin position="155"/>
        <end position="182"/>
    </location>
</feature>
<evidence type="ECO:0000256" key="2">
    <source>
        <dbReference type="SAM" id="SignalP"/>
    </source>
</evidence>
<sequence>MRFQRSLLTIVAAFVFTQAQGQDDSQIWVQVGVNSTNTTTFTPNVIFAQPGKTVMFNFTQGNLTAIESSFAAPCVPVNIVNSSISGFNSGFRDISPGSSPSDRILAIPIINGTNWPRPQFFFDYNTCGVGGVGVINPNNSALETIDGLVRNAKRLNGSSHSSTSRSATSGSSPTATSTGSDSNGVAHYSPMSISATLFLLVGAGVTLA</sequence>
<dbReference type="EMBL" id="LATX01001037">
    <property type="protein sequence ID" value="KTB43962.1"/>
    <property type="molecule type" value="Genomic_DNA"/>
</dbReference>
<feature type="compositionally biased region" description="Low complexity" evidence="1">
    <location>
        <begin position="157"/>
        <end position="182"/>
    </location>
</feature>
<dbReference type="InterPro" id="IPR052953">
    <property type="entry name" value="Ser-rich/MCO-related"/>
</dbReference>
<dbReference type="SUPFAM" id="SSF49503">
    <property type="entry name" value="Cupredoxins"/>
    <property type="match status" value="1"/>
</dbReference>
<name>A0A0W0G5W8_MONRR</name>
<feature type="chain" id="PRO_5006902374" description="Extracellular serine-rich protein" evidence="2">
    <location>
        <begin position="22"/>
        <end position="208"/>
    </location>
</feature>
<organism evidence="3 4">
    <name type="scientific">Moniliophthora roreri</name>
    <name type="common">Frosty pod rot fungus</name>
    <name type="synonym">Monilia roreri</name>
    <dbReference type="NCBI Taxonomy" id="221103"/>
    <lineage>
        <taxon>Eukaryota</taxon>
        <taxon>Fungi</taxon>
        <taxon>Dikarya</taxon>
        <taxon>Basidiomycota</taxon>
        <taxon>Agaricomycotina</taxon>
        <taxon>Agaricomycetes</taxon>
        <taxon>Agaricomycetidae</taxon>
        <taxon>Agaricales</taxon>
        <taxon>Marasmiineae</taxon>
        <taxon>Marasmiaceae</taxon>
        <taxon>Moniliophthora</taxon>
    </lineage>
</organism>
<dbReference type="InterPro" id="IPR008972">
    <property type="entry name" value="Cupredoxin"/>
</dbReference>
<proteinExistence type="predicted"/>
<accession>A0A0W0G5W8</accession>
<dbReference type="PANTHER" id="PTHR34883:SF15">
    <property type="entry name" value="EXTRACELLULAR SERINE-RICH PROTEIN"/>
    <property type="match status" value="1"/>
</dbReference>
<dbReference type="eggNOG" id="ENOG502SNC2">
    <property type="taxonomic scope" value="Eukaryota"/>
</dbReference>
<evidence type="ECO:0000313" key="3">
    <source>
        <dbReference type="EMBL" id="KTB43962.1"/>
    </source>
</evidence>
<dbReference type="Proteomes" id="UP000054988">
    <property type="component" value="Unassembled WGS sequence"/>
</dbReference>
<evidence type="ECO:0000256" key="1">
    <source>
        <dbReference type="SAM" id="MobiDB-lite"/>
    </source>
</evidence>
<gene>
    <name evidence="3" type="ORF">WG66_3465</name>
</gene>
<comment type="caution">
    <text evidence="3">The sequence shown here is derived from an EMBL/GenBank/DDBJ whole genome shotgun (WGS) entry which is preliminary data.</text>
</comment>
<keyword evidence="2" id="KW-0732">Signal</keyword>
<dbReference type="AlphaFoldDB" id="A0A0W0G5W8"/>
<reference evidence="3 4" key="1">
    <citation type="submission" date="2015-12" db="EMBL/GenBank/DDBJ databases">
        <title>Draft genome sequence of Moniliophthora roreri, the causal agent of frosty pod rot of cacao.</title>
        <authorList>
            <person name="Aime M.C."/>
            <person name="Diaz-Valderrama J.R."/>
            <person name="Kijpornyongpan T."/>
            <person name="Phillips-Mora W."/>
        </authorList>
    </citation>
    <scope>NUCLEOTIDE SEQUENCE [LARGE SCALE GENOMIC DNA]</scope>
    <source>
        <strain evidence="3 4">MCA 2952</strain>
    </source>
</reference>
<feature type="signal peptide" evidence="2">
    <location>
        <begin position="1"/>
        <end position="21"/>
    </location>
</feature>
<evidence type="ECO:0000313" key="4">
    <source>
        <dbReference type="Proteomes" id="UP000054988"/>
    </source>
</evidence>